<name>A0A2X4NBF2_9BACL</name>
<dbReference type="Proteomes" id="UP000425411">
    <property type="component" value="Chromosome"/>
</dbReference>
<organism evidence="1 2">
    <name type="scientific">Gemella morbillorum</name>
    <dbReference type="NCBI Taxonomy" id="29391"/>
    <lineage>
        <taxon>Bacteria</taxon>
        <taxon>Bacillati</taxon>
        <taxon>Bacillota</taxon>
        <taxon>Bacilli</taxon>
        <taxon>Bacillales</taxon>
        <taxon>Gemellaceae</taxon>
        <taxon>Gemella</taxon>
    </lineage>
</organism>
<proteinExistence type="predicted"/>
<reference evidence="1 2" key="1">
    <citation type="submission" date="2019-11" db="EMBL/GenBank/DDBJ databases">
        <title>FDA dAtabase for Regulatory Grade micrObial Sequences (FDA-ARGOS): Supporting development and validation of Infectious Disease Dx tests.</title>
        <authorList>
            <person name="Turner S."/>
            <person name="Byrd R."/>
            <person name="Tallon L."/>
            <person name="Sadzewicz L."/>
            <person name="Vavikolanu K."/>
            <person name="Mehta A."/>
            <person name="Aluvathingal J."/>
            <person name="Nadendla S."/>
            <person name="Myers T."/>
            <person name="Yan Y."/>
            <person name="Sichtig H."/>
        </authorList>
    </citation>
    <scope>NUCLEOTIDE SEQUENCE [LARGE SCALE GENOMIC DNA]</scope>
    <source>
        <strain evidence="1 2">FDAARGOS_741</strain>
    </source>
</reference>
<accession>A0A2X4NBF2</accession>
<protein>
    <submittedName>
        <fullName evidence="1">Uncharacterized protein</fullName>
    </submittedName>
</protein>
<dbReference type="GeneID" id="93207179"/>
<dbReference type="EMBL" id="CP046314">
    <property type="protein sequence ID" value="QGS09747.1"/>
    <property type="molecule type" value="Genomic_DNA"/>
</dbReference>
<evidence type="ECO:0000313" key="1">
    <source>
        <dbReference type="EMBL" id="QGS09747.1"/>
    </source>
</evidence>
<sequence length="87" mass="9914">MNDRLNIDQIINLLKQNYQYVFIIVGLLYTLAAIFDFAGINKYSTADSGENLKRFVFEKFGEVGYKVLNITIGIVLILYGVLALIYI</sequence>
<dbReference type="AlphaFoldDB" id="A0A2X4NBF2"/>
<dbReference type="RefSeq" id="WP_004632519.1">
    <property type="nucleotide sequence ID" value="NZ_CP046314.1"/>
</dbReference>
<evidence type="ECO:0000313" key="2">
    <source>
        <dbReference type="Proteomes" id="UP000425411"/>
    </source>
</evidence>
<keyword evidence="2" id="KW-1185">Reference proteome</keyword>
<gene>
    <name evidence="1" type="ORF">FOC49_07580</name>
</gene>